<protein>
    <submittedName>
        <fullName evidence="2">Arginase family protein</fullName>
    </submittedName>
</protein>
<evidence type="ECO:0000256" key="1">
    <source>
        <dbReference type="PROSITE-ProRule" id="PRU00742"/>
    </source>
</evidence>
<dbReference type="Pfam" id="PF00491">
    <property type="entry name" value="Arginase"/>
    <property type="match status" value="1"/>
</dbReference>
<name>A0A9X3Z3D9_9BACL</name>
<evidence type="ECO:0000313" key="2">
    <source>
        <dbReference type="EMBL" id="MDA5108589.1"/>
    </source>
</evidence>
<accession>A0A9X3Z3D9</accession>
<dbReference type="PROSITE" id="PS51409">
    <property type="entry name" value="ARGINASE_2"/>
    <property type="match status" value="1"/>
</dbReference>
<proteinExistence type="inferred from homology"/>
<dbReference type="GO" id="GO:0046872">
    <property type="term" value="F:metal ion binding"/>
    <property type="evidence" value="ECO:0007669"/>
    <property type="project" value="InterPro"/>
</dbReference>
<dbReference type="AlphaFoldDB" id="A0A9X3Z3D9"/>
<dbReference type="GO" id="GO:0008783">
    <property type="term" value="F:agmatinase activity"/>
    <property type="evidence" value="ECO:0007669"/>
    <property type="project" value="TreeGrafter"/>
</dbReference>
<comment type="caution">
    <text evidence="2">The sequence shown here is derived from an EMBL/GenBank/DDBJ whole genome shotgun (WGS) entry which is preliminary data.</text>
</comment>
<dbReference type="SUPFAM" id="SSF52768">
    <property type="entry name" value="Arginase/deacetylase"/>
    <property type="match status" value="1"/>
</dbReference>
<dbReference type="PANTHER" id="PTHR11358">
    <property type="entry name" value="ARGINASE/AGMATINASE"/>
    <property type="match status" value="1"/>
</dbReference>
<dbReference type="InterPro" id="IPR023696">
    <property type="entry name" value="Ureohydrolase_dom_sf"/>
</dbReference>
<dbReference type="GO" id="GO:0033389">
    <property type="term" value="P:putrescine biosynthetic process from arginine, via agmatine"/>
    <property type="evidence" value="ECO:0007669"/>
    <property type="project" value="TreeGrafter"/>
</dbReference>
<organism evidence="2 3">
    <name type="scientific">Brevibacillus thermoruber</name>
    <dbReference type="NCBI Taxonomy" id="33942"/>
    <lineage>
        <taxon>Bacteria</taxon>
        <taxon>Bacillati</taxon>
        <taxon>Bacillota</taxon>
        <taxon>Bacilli</taxon>
        <taxon>Bacillales</taxon>
        <taxon>Paenibacillaceae</taxon>
        <taxon>Brevibacillus</taxon>
    </lineage>
</organism>
<dbReference type="Proteomes" id="UP001151071">
    <property type="component" value="Unassembled WGS sequence"/>
</dbReference>
<dbReference type="EMBL" id="JAPYYP010000009">
    <property type="protein sequence ID" value="MDA5108589.1"/>
    <property type="molecule type" value="Genomic_DNA"/>
</dbReference>
<comment type="similarity">
    <text evidence="1">Belongs to the arginase family.</text>
</comment>
<dbReference type="InterPro" id="IPR006035">
    <property type="entry name" value="Ureohydrolase"/>
</dbReference>
<dbReference type="PANTHER" id="PTHR11358:SF41">
    <property type="entry name" value="ARGINASE"/>
    <property type="match status" value="1"/>
</dbReference>
<dbReference type="Gene3D" id="3.40.800.10">
    <property type="entry name" value="Ureohydrolase domain"/>
    <property type="match status" value="1"/>
</dbReference>
<sequence length="248" mass="27479">MGLLHHDVTLLNFDNAYPWQHKLSDAADEWIDLADIAEANLFCAERALTEIGRRLSARTGRGITFIGNGNYHYVTYLLLSEINRPFSLVLFDNHTDAKLSDGMSGLLSCGSWVAEAAARLPHLQHVLIVGVSAERNLCLPDARGKIVHWPNAGEPQELLSAIPTEDVYISIDKDVLNRAFAVTNWDHGHMHLRELLAALQALVRTKNVLGIDVCGELPVPPADVWRHADQLRLNEQANLAILQSVMCA</sequence>
<gene>
    <name evidence="2" type="ORF">O3V59_09470</name>
</gene>
<reference evidence="2" key="1">
    <citation type="submission" date="2022-12" db="EMBL/GenBank/DDBJ databases">
        <title>Draft genome sequence of the thermophilic strain Brevibacillus thermoruber HT42, isolated from Los Humeros, Puebla, Mexico, with biotechnological potential.</title>
        <authorList>
            <person name="Lara Sanchez J."/>
            <person name="Solis Palacios R."/>
            <person name="Bustos Baena A.S."/>
            <person name="Ruz Baez A.E."/>
            <person name="Espinosa Luna G."/>
            <person name="Oliart Ros R.M."/>
        </authorList>
    </citation>
    <scope>NUCLEOTIDE SEQUENCE</scope>
    <source>
        <strain evidence="2">HT42</strain>
    </source>
</reference>
<keyword evidence="3" id="KW-1185">Reference proteome</keyword>
<evidence type="ECO:0000313" key="3">
    <source>
        <dbReference type="Proteomes" id="UP001151071"/>
    </source>
</evidence>